<evidence type="ECO:0000313" key="1">
    <source>
        <dbReference type="EMBL" id="ETR66042.1"/>
    </source>
</evidence>
<dbReference type="EMBL" id="ATBP01002279">
    <property type="protein sequence ID" value="ETR66042.1"/>
    <property type="molecule type" value="Genomic_DNA"/>
</dbReference>
<evidence type="ECO:0000313" key="2">
    <source>
        <dbReference type="Proteomes" id="UP000189670"/>
    </source>
</evidence>
<gene>
    <name evidence="1" type="ORF">OMM_13335</name>
</gene>
<organism evidence="1 2">
    <name type="scientific">Candidatus Magnetoglobus multicellularis str. Araruama</name>
    <dbReference type="NCBI Taxonomy" id="890399"/>
    <lineage>
        <taxon>Bacteria</taxon>
        <taxon>Pseudomonadati</taxon>
        <taxon>Thermodesulfobacteriota</taxon>
        <taxon>Desulfobacteria</taxon>
        <taxon>Desulfobacterales</taxon>
        <taxon>Desulfobacteraceae</taxon>
        <taxon>Candidatus Magnetoglobus</taxon>
    </lineage>
</organism>
<accession>A0A1V1NTX7</accession>
<name>A0A1V1NTX7_9BACT</name>
<protein>
    <recommendedName>
        <fullName evidence="3">Bacterial Ig-like domain-containing protein</fullName>
    </recommendedName>
</protein>
<evidence type="ECO:0008006" key="3">
    <source>
        <dbReference type="Google" id="ProtNLM"/>
    </source>
</evidence>
<dbReference type="AlphaFoldDB" id="A0A1V1NTX7"/>
<dbReference type="Proteomes" id="UP000189670">
    <property type="component" value="Unassembled WGS sequence"/>
</dbReference>
<reference evidence="2" key="1">
    <citation type="submission" date="2012-11" db="EMBL/GenBank/DDBJ databases">
        <authorList>
            <person name="Lucero-Rivera Y.E."/>
            <person name="Tovar-Ramirez D."/>
        </authorList>
    </citation>
    <scope>NUCLEOTIDE SEQUENCE [LARGE SCALE GENOMIC DNA]</scope>
    <source>
        <strain evidence="2">Araruama</strain>
    </source>
</reference>
<proteinExistence type="predicted"/>
<comment type="caution">
    <text evidence="1">The sequence shown here is derived from an EMBL/GenBank/DDBJ whole genome shotgun (WGS) entry which is preliminary data.</text>
</comment>
<sequence length="440" mass="49363">MSNNQLICQLIADAQVGESQISASFHNYELGSKTIQMLPGPYDQMVFHCSTPIQEVDLSENYITLQLMDAYGHPVFIDNEMTIKISSTAKSYGHFYTQKGDFWDWDDGQVIFTFKPDINTFKFMYKSSVPGDFDIQAINEANEIIASLSMKIVDHAVANLSNPPPAYTSDNSFYFSLEAAITHYQFQLDSKAWQAENTVDTPITFSNLSDGLHTLKIIGKNMLGNWQNKLHATIIQWTVDTINPMINHLSNDINPNKSKTWNWSANENCSYRFNIDQNTSWTPSGNFSSITTTTKDSGDGKWYLHVQARDFAGNLSEVKTVSALLDNTAPNFTVLSNDSTPRKSKTWHFNTNENCKIRYFIGQNVSWVPTGAFGNTSEATINSGDGTWYLHVQAQDDAGNLTSKTVYATLDNTQPGINGLSDDSNHRKNKTWIWSASESC</sequence>
<feature type="non-terminal residue" evidence="1">
    <location>
        <position position="440"/>
    </location>
</feature>